<feature type="transmembrane region" description="Helical" evidence="8">
    <location>
        <begin position="299"/>
        <end position="318"/>
    </location>
</feature>
<feature type="binding site" evidence="6">
    <location>
        <position position="352"/>
    </location>
    <ligand>
        <name>Zn(2+)</name>
        <dbReference type="ChEBI" id="CHEBI:29105"/>
    </ligand>
</feature>
<feature type="transmembrane region" description="Helical" evidence="8">
    <location>
        <begin position="184"/>
        <end position="204"/>
    </location>
</feature>
<dbReference type="EMBL" id="LR023704">
    <property type="protein sequence ID" value="SVE93323.1"/>
    <property type="molecule type" value="mRNA"/>
</dbReference>
<feature type="region of interest" description="Disordered" evidence="7">
    <location>
        <begin position="1"/>
        <end position="87"/>
    </location>
</feature>
<proteinExistence type="evidence at transcript level"/>
<dbReference type="PANTHER" id="PTHR20855:SF3">
    <property type="entry name" value="LD03007P"/>
    <property type="match status" value="1"/>
</dbReference>
<feature type="binding site" evidence="6">
    <location>
        <position position="205"/>
    </location>
    <ligand>
        <name>Zn(2+)</name>
        <dbReference type="ChEBI" id="CHEBI:29105"/>
    </ligand>
</feature>
<evidence type="ECO:0000256" key="3">
    <source>
        <dbReference type="ARBA" id="ARBA00022692"/>
    </source>
</evidence>
<evidence type="ECO:0000256" key="5">
    <source>
        <dbReference type="ARBA" id="ARBA00023136"/>
    </source>
</evidence>
<dbReference type="PANTHER" id="PTHR20855">
    <property type="entry name" value="ADIPOR/PROGESTIN RECEPTOR-RELATED"/>
    <property type="match status" value="1"/>
</dbReference>
<dbReference type="GO" id="GO:0016020">
    <property type="term" value="C:membrane"/>
    <property type="evidence" value="ECO:0007669"/>
    <property type="project" value="UniProtKB-SubCell"/>
</dbReference>
<evidence type="ECO:0000256" key="8">
    <source>
        <dbReference type="SAM" id="Phobius"/>
    </source>
</evidence>
<comment type="similarity">
    <text evidence="2">Belongs to the ADIPOR family.</text>
</comment>
<feature type="transmembrane region" description="Helical" evidence="8">
    <location>
        <begin position="354"/>
        <end position="375"/>
    </location>
</feature>
<sequence length="376" mass="42125">MEAMSKHMVTQFGFTDDNASKNKDQIKSLTDGLTDIPSSTIEDKPSSDCTNIERDFDESQTCVKQDPSDLLRNSSSDEEDDNNDLMEIDNVNPAKDVQGRMAQHSKSQVSYQECLQPKLVLKKLLLLPDCQTIKWKNKAALPNQAYQPTTVEQVANIITHGICILPATYATWALTQRAASPTQFWAGLIYGIALILLFAVSTAFHATCLCTKSKVRDVLHRGDRAMIYIFIASSYFPWLSLSPHLTSGGFADKPSSLISTLVSWIGLSSLAADDFRWFVWFMAAIGILYQQIFHEKYKWLETLFYVMIGLLPSLPFVHLDEVQGIWELKVGGACYIIGLLFFKADGRIPLAHAIWHLHVAMGAAIHYYAIFAYLIG</sequence>
<accession>A0A4Y7NKC0</accession>
<feature type="transmembrane region" description="Helical" evidence="8">
    <location>
        <begin position="261"/>
        <end position="287"/>
    </location>
</feature>
<comment type="subcellular location">
    <subcellularLocation>
        <location evidence="1">Membrane</location>
        <topology evidence="1">Multi-pass membrane protein</topology>
    </subcellularLocation>
</comment>
<reference evidence="9" key="1">
    <citation type="submission" date="2018-08" db="EMBL/GenBank/DDBJ databases">
        <authorList>
            <person name="Cornetti L."/>
        </authorList>
    </citation>
    <scope>NUCLEOTIDE SEQUENCE</scope>
    <source>
        <strain evidence="9">DE-FRO-2-1</strain>
    </source>
</reference>
<feature type="binding site" evidence="6">
    <location>
        <position position="356"/>
    </location>
    <ligand>
        <name>Zn(2+)</name>
        <dbReference type="ChEBI" id="CHEBI:29105"/>
    </ligand>
</feature>
<keyword evidence="6" id="KW-0479">Metal-binding</keyword>
<evidence type="ECO:0000256" key="7">
    <source>
        <dbReference type="SAM" id="MobiDB-lite"/>
    </source>
</evidence>
<keyword evidence="3 8" id="KW-0812">Transmembrane</keyword>
<evidence type="ECO:0000256" key="4">
    <source>
        <dbReference type="ARBA" id="ARBA00022989"/>
    </source>
</evidence>
<name>A0A4Y7NKC0_9CRUS</name>
<feature type="transmembrane region" description="Helical" evidence="8">
    <location>
        <begin position="225"/>
        <end position="241"/>
    </location>
</feature>
<keyword evidence="4 8" id="KW-1133">Transmembrane helix</keyword>
<dbReference type="Pfam" id="PF03006">
    <property type="entry name" value="HlyIII"/>
    <property type="match status" value="1"/>
</dbReference>
<gene>
    <name evidence="9" type="primary">EOG090X0FVK</name>
</gene>
<evidence type="ECO:0000313" key="9">
    <source>
        <dbReference type="EMBL" id="SVE93323.1"/>
    </source>
</evidence>
<protein>
    <submittedName>
        <fullName evidence="9">EOG090X0FVK</fullName>
    </submittedName>
</protein>
<evidence type="ECO:0000256" key="1">
    <source>
        <dbReference type="ARBA" id="ARBA00004141"/>
    </source>
</evidence>
<keyword evidence="5 8" id="KW-0472">Membrane</keyword>
<dbReference type="GO" id="GO:0046872">
    <property type="term" value="F:metal ion binding"/>
    <property type="evidence" value="ECO:0007669"/>
    <property type="project" value="UniProtKB-KW"/>
</dbReference>
<feature type="transmembrane region" description="Helical" evidence="8">
    <location>
        <begin position="324"/>
        <end position="342"/>
    </location>
</feature>
<feature type="compositionally biased region" description="Basic and acidic residues" evidence="7">
    <location>
        <begin position="41"/>
        <end position="54"/>
    </location>
</feature>
<evidence type="ECO:0000256" key="2">
    <source>
        <dbReference type="ARBA" id="ARBA00007018"/>
    </source>
</evidence>
<organism evidence="9">
    <name type="scientific">Moina brachiata</name>
    <dbReference type="NCBI Taxonomy" id="675436"/>
    <lineage>
        <taxon>Eukaryota</taxon>
        <taxon>Metazoa</taxon>
        <taxon>Ecdysozoa</taxon>
        <taxon>Arthropoda</taxon>
        <taxon>Crustacea</taxon>
        <taxon>Branchiopoda</taxon>
        <taxon>Diplostraca</taxon>
        <taxon>Cladocera</taxon>
        <taxon>Anomopoda</taxon>
        <taxon>Moinidae</taxon>
        <taxon>Moina</taxon>
    </lineage>
</organism>
<feature type="compositionally biased region" description="Acidic residues" evidence="7">
    <location>
        <begin position="76"/>
        <end position="87"/>
    </location>
</feature>
<evidence type="ECO:0000256" key="6">
    <source>
        <dbReference type="PIRSR" id="PIRSR604254-1"/>
    </source>
</evidence>
<dbReference type="InterPro" id="IPR004254">
    <property type="entry name" value="AdipoR/HlyIII-related"/>
</dbReference>
<keyword evidence="6" id="KW-0862">Zinc</keyword>
<dbReference type="AlphaFoldDB" id="A0A4Y7NKC0"/>